<proteinExistence type="predicted"/>
<gene>
    <name evidence="2" type="ORF">DKT69_19185</name>
    <name evidence="1" type="ORF">U2F25_02100</name>
</gene>
<name>A0A317DM37_9ACTN</name>
<accession>A0A317DM37</accession>
<dbReference type="OrthoDB" id="3393196at2"/>
<organism evidence="2 3">
    <name type="scientific">Micromonospora sicca</name>
    <dbReference type="NCBI Taxonomy" id="2202420"/>
    <lineage>
        <taxon>Bacteria</taxon>
        <taxon>Bacillati</taxon>
        <taxon>Actinomycetota</taxon>
        <taxon>Actinomycetes</taxon>
        <taxon>Micromonosporales</taxon>
        <taxon>Micromonosporaceae</taxon>
        <taxon>Micromonospora</taxon>
    </lineage>
</organism>
<dbReference type="RefSeq" id="WP_109802902.1">
    <property type="nucleotide sequence ID" value="NZ_JAXOTQ010000002.1"/>
</dbReference>
<evidence type="ECO:0000313" key="4">
    <source>
        <dbReference type="Proteomes" id="UP001290101"/>
    </source>
</evidence>
<dbReference type="EMBL" id="QGKS01000254">
    <property type="protein sequence ID" value="PWR13823.1"/>
    <property type="molecule type" value="Genomic_DNA"/>
</dbReference>
<evidence type="ECO:0000313" key="2">
    <source>
        <dbReference type="EMBL" id="PWR13823.1"/>
    </source>
</evidence>
<dbReference type="Proteomes" id="UP000246050">
    <property type="component" value="Unassembled WGS sequence"/>
</dbReference>
<dbReference type="Proteomes" id="UP001290101">
    <property type="component" value="Unassembled WGS sequence"/>
</dbReference>
<reference evidence="1 4" key="2">
    <citation type="submission" date="2023-12" db="EMBL/GenBank/DDBJ databases">
        <title>Micromonospora sp. nov., isolated from Atacama Desert.</title>
        <authorList>
            <person name="Carro L."/>
            <person name="Golinska P."/>
            <person name="Klenk H.-P."/>
            <person name="Goodfellow M."/>
        </authorList>
    </citation>
    <scope>NUCLEOTIDE SEQUENCE [LARGE SCALE GENOMIC DNA]</scope>
    <source>
        <strain evidence="1 4">4G53</strain>
    </source>
</reference>
<sequence>MVEVKLCLRGGPYDGQTVAWEVPDAEDPPMSYDLKLHGPHEAAETYRYRRAARAPEDAAEDWIYEASDVGPR</sequence>
<dbReference type="AlphaFoldDB" id="A0A317DM37"/>
<reference evidence="2 3" key="1">
    <citation type="submission" date="2018-05" db="EMBL/GenBank/DDBJ databases">
        <title>Micromonosporas from Atacama Desert.</title>
        <authorList>
            <person name="Carro L."/>
            <person name="Golinska P."/>
            <person name="Klenk H.-P."/>
            <person name="Goodfellow M."/>
        </authorList>
    </citation>
    <scope>NUCLEOTIDE SEQUENCE [LARGE SCALE GENOMIC DNA]</scope>
    <source>
        <strain evidence="2 3">4G51</strain>
    </source>
</reference>
<evidence type="ECO:0000313" key="1">
    <source>
        <dbReference type="EMBL" id="MDZ5488271.1"/>
    </source>
</evidence>
<protein>
    <submittedName>
        <fullName evidence="2">Uncharacterized protein</fullName>
    </submittedName>
</protein>
<keyword evidence="4" id="KW-1185">Reference proteome</keyword>
<comment type="caution">
    <text evidence="2">The sequence shown here is derived from an EMBL/GenBank/DDBJ whole genome shotgun (WGS) entry which is preliminary data.</text>
</comment>
<dbReference type="EMBL" id="JAXOTQ010000002">
    <property type="protein sequence ID" value="MDZ5488271.1"/>
    <property type="molecule type" value="Genomic_DNA"/>
</dbReference>
<evidence type="ECO:0000313" key="3">
    <source>
        <dbReference type="Proteomes" id="UP000246050"/>
    </source>
</evidence>